<organism evidence="1 2">
    <name type="scientific">Mycolicibacterium porcinum</name>
    <dbReference type="NCBI Taxonomy" id="39693"/>
    <lineage>
        <taxon>Bacteria</taxon>
        <taxon>Bacillati</taxon>
        <taxon>Actinomycetota</taxon>
        <taxon>Actinomycetes</taxon>
        <taxon>Mycobacteriales</taxon>
        <taxon>Mycobacteriaceae</taxon>
        <taxon>Mycolicibacterium</taxon>
    </lineage>
</organism>
<evidence type="ECO:0000313" key="1">
    <source>
        <dbReference type="EMBL" id="MEX3741804.1"/>
    </source>
</evidence>
<evidence type="ECO:0000313" key="2">
    <source>
        <dbReference type="Proteomes" id="UP001558474"/>
    </source>
</evidence>
<comment type="caution">
    <text evidence="1">The sequence shown here is derived from an EMBL/GenBank/DDBJ whole genome shotgun (WGS) entry which is preliminary data.</text>
</comment>
<dbReference type="Proteomes" id="UP001558474">
    <property type="component" value="Unassembled WGS sequence"/>
</dbReference>
<keyword evidence="2" id="KW-1185">Reference proteome</keyword>
<reference evidence="1 2" key="1">
    <citation type="submission" date="2024-04" db="EMBL/GenBank/DDBJ databases">
        <title>Genomic Markers of Mycobacteria.</title>
        <authorList>
            <person name="Soliman M.S."/>
            <person name="Elkholy A."/>
            <person name="Soliman N.S."/>
            <person name="Abbas A."/>
            <person name="Khayrat S."/>
            <person name="Shawky S."/>
        </authorList>
    </citation>
    <scope>NUCLEOTIDE SEQUENCE [LARGE SCALE GENOMIC DNA]</scope>
    <source>
        <strain evidence="1 2">Egy-CU-AM5</strain>
    </source>
</reference>
<dbReference type="EMBL" id="JBDLOU010000078">
    <property type="protein sequence ID" value="MEX3741804.1"/>
    <property type="molecule type" value="Genomic_DNA"/>
</dbReference>
<accession>A0ABV3VPY5</accession>
<sequence>MTSTAATHDPTVLVGKWFHTTAKCPCPVQARVARWQGHILGVPAPGVILVELFEWILGEPNGQQLITVADFMGRDPVLYDGVGHMRYSHDHGALRHTSDCPGGDE</sequence>
<protein>
    <submittedName>
        <fullName evidence="1">Uncharacterized protein</fullName>
    </submittedName>
</protein>
<name>A0ABV3VPY5_9MYCO</name>
<dbReference type="RefSeq" id="WP_368574077.1">
    <property type="nucleotide sequence ID" value="NZ_JBDLOU010000078.1"/>
</dbReference>
<gene>
    <name evidence="1" type="ORF">ABFW12_26595</name>
</gene>
<proteinExistence type="predicted"/>